<protein>
    <recommendedName>
        <fullName evidence="2">Chromo domain-containing protein</fullName>
    </recommendedName>
</protein>
<feature type="compositionally biased region" description="Low complexity" evidence="1">
    <location>
        <begin position="274"/>
        <end position="291"/>
    </location>
</feature>
<accession>A0AAV2YP94</accession>
<dbReference type="EMBL" id="DAKRPA010000166">
    <property type="protein sequence ID" value="DAZ96482.1"/>
    <property type="molecule type" value="Genomic_DNA"/>
</dbReference>
<dbReference type="InterPro" id="IPR000953">
    <property type="entry name" value="Chromo/chromo_shadow_dom"/>
</dbReference>
<dbReference type="CDD" id="cd00024">
    <property type="entry name" value="CD_CSD"/>
    <property type="match status" value="1"/>
</dbReference>
<sequence length="317" mass="35227">MRYVRDTITDAVNAQKEQADRRGRRNFEAFKVNEEVLLSTEGLPLRLVSPRGRKLMPRYIGPFKVINKKGNAYTLHLSPSLQLHPTFYVGRLKRYCPVHPAAGEEPHSEVCDNAWSHWEHPRSNCGGDPPRLADDAPRPSTGDEARSSPLLALPSGPRLTNQYRRQGPPPLLDEAGSQRFLVQLLVDHEDSSAAGGDARASRCAAATRGAHAIRFYHVRWIGCPAAEDSWEPRSALAEDVPRLVDDYKHRFDAPHRVLQHQAPPRIGELQPSLPRRAAARPTRSATARTSSVPGPVCNRGIAPRRQRSTCGSGLHTR</sequence>
<dbReference type="InterPro" id="IPR056924">
    <property type="entry name" value="SH3_Tf2-1"/>
</dbReference>
<feature type="region of interest" description="Disordered" evidence="1">
    <location>
        <begin position="258"/>
        <end position="317"/>
    </location>
</feature>
<evidence type="ECO:0000313" key="3">
    <source>
        <dbReference type="EMBL" id="DAZ96482.1"/>
    </source>
</evidence>
<name>A0AAV2YP94_9STRA</name>
<dbReference type="InterPro" id="IPR023780">
    <property type="entry name" value="Chromo_domain"/>
</dbReference>
<feature type="domain" description="Chromo" evidence="2">
    <location>
        <begin position="180"/>
        <end position="259"/>
    </location>
</feature>
<proteinExistence type="predicted"/>
<gene>
    <name evidence="3" type="ORF">N0F65_008349</name>
</gene>
<dbReference type="Gene3D" id="2.40.50.40">
    <property type="match status" value="1"/>
</dbReference>
<dbReference type="InterPro" id="IPR016197">
    <property type="entry name" value="Chromo-like_dom_sf"/>
</dbReference>
<dbReference type="Pfam" id="PF00385">
    <property type="entry name" value="Chromo"/>
    <property type="match status" value="1"/>
</dbReference>
<dbReference type="AlphaFoldDB" id="A0AAV2YP94"/>
<reference evidence="3" key="2">
    <citation type="journal article" date="2023" name="Microbiol Resour">
        <title>Decontamination and Annotation of the Draft Genome Sequence of the Oomycete Lagenidium giganteum ARSEF 373.</title>
        <authorList>
            <person name="Morgan W.R."/>
            <person name="Tartar A."/>
        </authorList>
    </citation>
    <scope>NUCLEOTIDE SEQUENCE</scope>
    <source>
        <strain evidence="3">ARSEF 373</strain>
    </source>
</reference>
<evidence type="ECO:0000259" key="2">
    <source>
        <dbReference type="PROSITE" id="PS50013"/>
    </source>
</evidence>
<dbReference type="Pfam" id="PF24626">
    <property type="entry name" value="SH3_Tf2-1"/>
    <property type="match status" value="1"/>
</dbReference>
<dbReference type="Proteomes" id="UP001146120">
    <property type="component" value="Unassembled WGS sequence"/>
</dbReference>
<feature type="region of interest" description="Disordered" evidence="1">
    <location>
        <begin position="125"/>
        <end position="169"/>
    </location>
</feature>
<evidence type="ECO:0000313" key="4">
    <source>
        <dbReference type="Proteomes" id="UP001146120"/>
    </source>
</evidence>
<dbReference type="SUPFAM" id="SSF54160">
    <property type="entry name" value="Chromo domain-like"/>
    <property type="match status" value="1"/>
</dbReference>
<evidence type="ECO:0000256" key="1">
    <source>
        <dbReference type="SAM" id="MobiDB-lite"/>
    </source>
</evidence>
<feature type="compositionally biased region" description="Basic and acidic residues" evidence="1">
    <location>
        <begin position="131"/>
        <end position="146"/>
    </location>
</feature>
<organism evidence="3 4">
    <name type="scientific">Lagenidium giganteum</name>
    <dbReference type="NCBI Taxonomy" id="4803"/>
    <lineage>
        <taxon>Eukaryota</taxon>
        <taxon>Sar</taxon>
        <taxon>Stramenopiles</taxon>
        <taxon>Oomycota</taxon>
        <taxon>Peronosporomycetes</taxon>
        <taxon>Pythiales</taxon>
        <taxon>Pythiaceae</taxon>
    </lineage>
</organism>
<dbReference type="PROSITE" id="PS50013">
    <property type="entry name" value="CHROMO_2"/>
    <property type="match status" value="1"/>
</dbReference>
<reference evidence="3" key="1">
    <citation type="submission" date="2022-11" db="EMBL/GenBank/DDBJ databases">
        <authorList>
            <person name="Morgan W.R."/>
            <person name="Tartar A."/>
        </authorList>
    </citation>
    <scope>NUCLEOTIDE SEQUENCE</scope>
    <source>
        <strain evidence="3">ARSEF 373</strain>
    </source>
</reference>
<comment type="caution">
    <text evidence="3">The sequence shown here is derived from an EMBL/GenBank/DDBJ whole genome shotgun (WGS) entry which is preliminary data.</text>
</comment>
<keyword evidence="4" id="KW-1185">Reference proteome</keyword>